<keyword evidence="2" id="KW-1185">Reference proteome</keyword>
<name>M3D7K3_SPHMS</name>
<reference evidence="1 2" key="1">
    <citation type="journal article" date="2012" name="PLoS Pathog.">
        <title>Diverse lifestyles and strategies of plant pathogenesis encoded in the genomes of eighteen Dothideomycetes fungi.</title>
        <authorList>
            <person name="Ohm R.A."/>
            <person name="Feau N."/>
            <person name="Henrissat B."/>
            <person name="Schoch C.L."/>
            <person name="Horwitz B.A."/>
            <person name="Barry K.W."/>
            <person name="Condon B.J."/>
            <person name="Copeland A.C."/>
            <person name="Dhillon B."/>
            <person name="Glaser F."/>
            <person name="Hesse C.N."/>
            <person name="Kosti I."/>
            <person name="LaButti K."/>
            <person name="Lindquist E.A."/>
            <person name="Lucas S."/>
            <person name="Salamov A.A."/>
            <person name="Bradshaw R.E."/>
            <person name="Ciuffetti L."/>
            <person name="Hamelin R.C."/>
            <person name="Kema G.H.J."/>
            <person name="Lawrence C."/>
            <person name="Scott J.A."/>
            <person name="Spatafora J.W."/>
            <person name="Turgeon B.G."/>
            <person name="de Wit P.J.G.M."/>
            <person name="Zhong S."/>
            <person name="Goodwin S.B."/>
            <person name="Grigoriev I.V."/>
        </authorList>
    </citation>
    <scope>NUCLEOTIDE SEQUENCE [LARGE SCALE GENOMIC DNA]</scope>
    <source>
        <strain evidence="1 2">SO2202</strain>
    </source>
</reference>
<dbReference type="EMBL" id="KB456263">
    <property type="protein sequence ID" value="EMF13859.1"/>
    <property type="molecule type" value="Genomic_DNA"/>
</dbReference>
<evidence type="ECO:0000313" key="1">
    <source>
        <dbReference type="EMBL" id="EMF13859.1"/>
    </source>
</evidence>
<sequence>MVVSMENRYFSAKTSGVKCGNWTKDRMTTMDTTLTLDMSHAQNSETPSGTGWIWGCETYWNEMYGFHWTTRLKPPVHSTETGFETISLDSPKGYAILI</sequence>
<gene>
    <name evidence="1" type="ORF">SEPMUDRAFT_116868</name>
</gene>
<evidence type="ECO:0000313" key="2">
    <source>
        <dbReference type="Proteomes" id="UP000016931"/>
    </source>
</evidence>
<dbReference type="GeneID" id="27898431"/>
<accession>M3D7K3</accession>
<dbReference type="HOGENOM" id="CLU_2334972_0_0_1"/>
<dbReference type="Proteomes" id="UP000016931">
    <property type="component" value="Unassembled WGS sequence"/>
</dbReference>
<protein>
    <submittedName>
        <fullName evidence="1">Uncharacterized protein</fullName>
    </submittedName>
</protein>
<dbReference type="AlphaFoldDB" id="M3D7K3"/>
<organism evidence="1 2">
    <name type="scientific">Sphaerulina musiva (strain SO2202)</name>
    <name type="common">Poplar stem canker fungus</name>
    <name type="synonym">Septoria musiva</name>
    <dbReference type="NCBI Taxonomy" id="692275"/>
    <lineage>
        <taxon>Eukaryota</taxon>
        <taxon>Fungi</taxon>
        <taxon>Dikarya</taxon>
        <taxon>Ascomycota</taxon>
        <taxon>Pezizomycotina</taxon>
        <taxon>Dothideomycetes</taxon>
        <taxon>Dothideomycetidae</taxon>
        <taxon>Mycosphaerellales</taxon>
        <taxon>Mycosphaerellaceae</taxon>
        <taxon>Sphaerulina</taxon>
    </lineage>
</organism>
<proteinExistence type="predicted"/>
<dbReference type="RefSeq" id="XP_016761980.1">
    <property type="nucleotide sequence ID" value="XM_016901294.1"/>
</dbReference>